<dbReference type="AlphaFoldDB" id="A0A369CFM4"/>
<dbReference type="EMBL" id="QPJY01000001">
    <property type="protein sequence ID" value="RCX32850.1"/>
    <property type="molecule type" value="Genomic_DNA"/>
</dbReference>
<gene>
    <name evidence="2" type="ORF">DFQ59_101148</name>
</gene>
<comment type="similarity">
    <text evidence="1">Belongs to the HupF/HypC family.</text>
</comment>
<comment type="caution">
    <text evidence="2">The sequence shown here is derived from an EMBL/GenBank/DDBJ whole genome shotgun (WGS) entry which is preliminary data.</text>
</comment>
<evidence type="ECO:0000256" key="1">
    <source>
        <dbReference type="ARBA" id="ARBA00006018"/>
    </source>
</evidence>
<dbReference type="Pfam" id="PF01455">
    <property type="entry name" value="HupF_HypC"/>
    <property type="match status" value="1"/>
</dbReference>
<name>A0A369CFM4_9GAMM</name>
<dbReference type="OrthoDB" id="9806017at2"/>
<dbReference type="PROSITE" id="PS01097">
    <property type="entry name" value="HUPF_HYPC"/>
    <property type="match status" value="1"/>
</dbReference>
<dbReference type="GO" id="GO:0005506">
    <property type="term" value="F:iron ion binding"/>
    <property type="evidence" value="ECO:0007669"/>
    <property type="project" value="TreeGrafter"/>
</dbReference>
<dbReference type="Proteomes" id="UP000252707">
    <property type="component" value="Unassembled WGS sequence"/>
</dbReference>
<dbReference type="NCBIfam" id="TIGR00074">
    <property type="entry name" value="hypC_hupF"/>
    <property type="match status" value="1"/>
</dbReference>
<dbReference type="PANTHER" id="PTHR35177">
    <property type="entry name" value="HYDROGENASE MATURATION FACTOR HYBG"/>
    <property type="match status" value="1"/>
</dbReference>
<accession>A0A369CFM4</accession>
<dbReference type="GO" id="GO:1902670">
    <property type="term" value="F:carbon dioxide binding"/>
    <property type="evidence" value="ECO:0007669"/>
    <property type="project" value="TreeGrafter"/>
</dbReference>
<dbReference type="InterPro" id="IPR019812">
    <property type="entry name" value="Hydgase_assmbl_chp_CS"/>
</dbReference>
<protein>
    <submittedName>
        <fullName evidence="2">Hydrogenase expression/formation protein HypC</fullName>
    </submittedName>
</protein>
<sequence>MCIGIPMQVVDPAGPFHAWCEGRGERRLVDLMLVGGQPPGGWVLVFLDSAREAIDPERAHRIGAALDALDAALRGDPLDHLFADLVDREPQLPPHLRSEKTP</sequence>
<evidence type="ECO:0000313" key="2">
    <source>
        <dbReference type="EMBL" id="RCX32850.1"/>
    </source>
</evidence>
<dbReference type="PANTHER" id="PTHR35177:SF2">
    <property type="entry name" value="HYDROGENASE MATURATION FACTOR HYBG"/>
    <property type="match status" value="1"/>
</dbReference>
<dbReference type="SUPFAM" id="SSF159127">
    <property type="entry name" value="HupF/HypC-like"/>
    <property type="match status" value="1"/>
</dbReference>
<keyword evidence="3" id="KW-1185">Reference proteome</keyword>
<proteinExistence type="inferred from homology"/>
<dbReference type="InterPro" id="IPR001109">
    <property type="entry name" value="Hydrogenase_HupF/HypC"/>
</dbReference>
<dbReference type="RefSeq" id="WP_114277753.1">
    <property type="nucleotide sequence ID" value="NZ_QPJY01000001.1"/>
</dbReference>
<dbReference type="PRINTS" id="PR00445">
    <property type="entry name" value="HUPFHYPC"/>
</dbReference>
<reference evidence="2 3" key="1">
    <citation type="submission" date="2018-07" db="EMBL/GenBank/DDBJ databases">
        <title>Genomic Encyclopedia of Type Strains, Phase IV (KMG-IV): sequencing the most valuable type-strain genomes for metagenomic binning, comparative biology and taxonomic classification.</title>
        <authorList>
            <person name="Goeker M."/>
        </authorList>
    </citation>
    <scope>NUCLEOTIDE SEQUENCE [LARGE SCALE GENOMIC DNA]</scope>
    <source>
        <strain evidence="2 3">DSM 26407</strain>
    </source>
</reference>
<evidence type="ECO:0000313" key="3">
    <source>
        <dbReference type="Proteomes" id="UP000252707"/>
    </source>
</evidence>
<organism evidence="2 3">
    <name type="scientific">Thioalbus denitrificans</name>
    <dbReference type="NCBI Taxonomy" id="547122"/>
    <lineage>
        <taxon>Bacteria</taxon>
        <taxon>Pseudomonadati</taxon>
        <taxon>Pseudomonadota</taxon>
        <taxon>Gammaproteobacteria</taxon>
        <taxon>Chromatiales</taxon>
        <taxon>Ectothiorhodospiraceae</taxon>
        <taxon>Thioalbus</taxon>
    </lineage>
</organism>
<dbReference type="GO" id="GO:0051604">
    <property type="term" value="P:protein maturation"/>
    <property type="evidence" value="ECO:0007669"/>
    <property type="project" value="TreeGrafter"/>
</dbReference>
<dbReference type="Gene3D" id="2.30.30.140">
    <property type="match status" value="1"/>
</dbReference>